<dbReference type="KEGG" id="sdr:SCD_n02883"/>
<reference evidence="1 2" key="1">
    <citation type="journal article" date="2012" name="Appl. Environ. Microbiol.">
        <title>Draft genome sequence of a psychrotolerant sulfur-oxidizing bacterium, Sulfuricella denitrificans skB26, and proteomic insights into cold adaptation.</title>
        <authorList>
            <person name="Watanabe T."/>
            <person name="Kojima H."/>
            <person name="Fukui M."/>
        </authorList>
    </citation>
    <scope>NUCLEOTIDE SEQUENCE [LARGE SCALE GENOMIC DNA]</scope>
    <source>
        <strain evidence="2">skB26</strain>
    </source>
</reference>
<dbReference type="HOGENOM" id="CLU_857267_0_0_4"/>
<dbReference type="AlphaFoldDB" id="S6B8K1"/>
<sequence length="311" mass="35988">MPSQMIQFLRKVVSRLFYPINPYWTASIYGFGKWIRRYGYYPPMLPLCIYTDHGPGDTGPSDHEIRSTAPVQFYHSPDGVVRWRANYTKPCFVLYSPFVFARKCLQINRHDDAEGTLFFVAHSTESISDLKSVEMYHQELSLLHERFKPVTICMHMHDINKGLGAYYKKLGYTVVSAGDSLDQAFAERFYRILARHRYALSNIFGSYALYAVEMGVPFGLYGSPPSYFNVSDENVERGEYKSYQSTEYYKTAVKLFAGLPEEQISKEAHDFVVRYLGITDGISRYEMAKVLYGSFFRWGCDRMLSVLSLRK</sequence>
<dbReference type="Proteomes" id="UP000015559">
    <property type="component" value="Chromosome"/>
</dbReference>
<dbReference type="eggNOG" id="COG1216">
    <property type="taxonomic scope" value="Bacteria"/>
</dbReference>
<organism evidence="1 2">
    <name type="scientific">Sulfuricella denitrificans (strain DSM 22764 / NBRC 105220 / skB26)</name>
    <dbReference type="NCBI Taxonomy" id="1163617"/>
    <lineage>
        <taxon>Bacteria</taxon>
        <taxon>Pseudomonadati</taxon>
        <taxon>Pseudomonadota</taxon>
        <taxon>Betaproteobacteria</taxon>
        <taxon>Nitrosomonadales</taxon>
        <taxon>Sulfuricellaceae</taxon>
        <taxon>Sulfuricella</taxon>
    </lineage>
</organism>
<protein>
    <submittedName>
        <fullName evidence="1">Uncharacterized protein</fullName>
    </submittedName>
</protein>
<dbReference type="EMBL" id="AP013066">
    <property type="protein sequence ID" value="BAN36682.1"/>
    <property type="molecule type" value="Genomic_DNA"/>
</dbReference>
<name>S6B8K1_SULDS</name>
<gene>
    <name evidence="1" type="ORF">SCD_n02883</name>
</gene>
<keyword evidence="2" id="KW-1185">Reference proteome</keyword>
<dbReference type="STRING" id="1163617.SCD_n02883"/>
<evidence type="ECO:0000313" key="1">
    <source>
        <dbReference type="EMBL" id="BAN36682.1"/>
    </source>
</evidence>
<proteinExistence type="predicted"/>
<evidence type="ECO:0000313" key="2">
    <source>
        <dbReference type="Proteomes" id="UP000015559"/>
    </source>
</evidence>
<accession>S6B8K1</accession>